<feature type="region of interest" description="Disordered" evidence="1">
    <location>
        <begin position="457"/>
        <end position="480"/>
    </location>
</feature>
<feature type="domain" description="SPIN90/Ldb17 leucine-rich" evidence="2">
    <location>
        <begin position="296"/>
        <end position="406"/>
    </location>
</feature>
<feature type="region of interest" description="Disordered" evidence="1">
    <location>
        <begin position="166"/>
        <end position="216"/>
    </location>
</feature>
<keyword evidence="4" id="KW-1185">Reference proteome</keyword>
<evidence type="ECO:0000313" key="4">
    <source>
        <dbReference type="Proteomes" id="UP001139887"/>
    </source>
</evidence>
<comment type="caution">
    <text evidence="3">The sequence shown here is derived from an EMBL/GenBank/DDBJ whole genome shotgun (WGS) entry which is preliminary data.</text>
</comment>
<reference evidence="3" key="1">
    <citation type="submission" date="2022-07" db="EMBL/GenBank/DDBJ databases">
        <title>Phylogenomic reconstructions and comparative analyses of Kickxellomycotina fungi.</title>
        <authorList>
            <person name="Reynolds N.K."/>
            <person name="Stajich J.E."/>
            <person name="Barry K."/>
            <person name="Grigoriev I.V."/>
            <person name="Crous P."/>
            <person name="Smith M.E."/>
        </authorList>
    </citation>
    <scope>NUCLEOTIDE SEQUENCE</scope>
    <source>
        <strain evidence="3">NRRL 1566</strain>
    </source>
</reference>
<feature type="region of interest" description="Disordered" evidence="1">
    <location>
        <begin position="268"/>
        <end position="293"/>
    </location>
</feature>
<name>A0A9W8LWY3_9FUNG</name>
<sequence length="480" mass="53298">MFFASPLYENNLRLVQRHLVKRSYAELNVEEGDYANTLWLLLALLHLINEFQPDTYRLCTDSGLFPLLQRLVVAGADKNLHVLAMSLMFEISQAERLSQADLASVTDELLLFLLDYIEQMRYADSDIYNNTATKLILALNEQMLEMMPPPQLSSFGDQQTLALLAGSAQRSHSRRPRRSRHQPNGSMSVQSLSPPPEHKPPPPLGAADAATNAPRPHHVRAASLSMPEDTPADGSAQPLPLPAIHALEIESHLISRSRSMDFRAQLRRRLSETEQPARPSSEAYSQAGAGQEDAVQPQQTRIVAILAQRTNCCKTFAENLVFLLNRETDPDTQRLVLHMLASILADPGTSEILYTNDMHVLTDIIIRDLSNVCDAEQRLRRSYLQVVCVLLRNPVYLTARHRLSDIELCLVSMLRQSLVSSQASTLPAVSRRGSISESNTRHSSIVVSDCGQSATDLTRRSETASPALSLTSTASEETCC</sequence>
<dbReference type="InterPro" id="IPR030125">
    <property type="entry name" value="SPIN90/Ldb17"/>
</dbReference>
<feature type="non-terminal residue" evidence="3">
    <location>
        <position position="480"/>
    </location>
</feature>
<proteinExistence type="predicted"/>
<feature type="compositionally biased region" description="Basic residues" evidence="1">
    <location>
        <begin position="171"/>
        <end position="181"/>
    </location>
</feature>
<accession>A0A9W8LWY3</accession>
<dbReference type="GO" id="GO:0071933">
    <property type="term" value="F:Arp2/3 complex binding"/>
    <property type="evidence" value="ECO:0007669"/>
    <property type="project" value="TreeGrafter"/>
</dbReference>
<dbReference type="GO" id="GO:0006897">
    <property type="term" value="P:endocytosis"/>
    <property type="evidence" value="ECO:0007669"/>
    <property type="project" value="TreeGrafter"/>
</dbReference>
<dbReference type="InterPro" id="IPR018556">
    <property type="entry name" value="SPIN90/Ldb17_LRD"/>
</dbReference>
<organism evidence="3 4">
    <name type="scientific">Coemansia brasiliensis</name>
    <dbReference type="NCBI Taxonomy" id="2650707"/>
    <lineage>
        <taxon>Eukaryota</taxon>
        <taxon>Fungi</taxon>
        <taxon>Fungi incertae sedis</taxon>
        <taxon>Zoopagomycota</taxon>
        <taxon>Kickxellomycotina</taxon>
        <taxon>Kickxellomycetes</taxon>
        <taxon>Kickxellales</taxon>
        <taxon>Kickxellaceae</taxon>
        <taxon>Coemansia</taxon>
    </lineage>
</organism>
<dbReference type="OrthoDB" id="445362at2759"/>
<dbReference type="PANTHER" id="PTHR13357:SF1">
    <property type="entry name" value="NCK-INTERACTING PROTEIN WITH SH3 DOMAIN"/>
    <property type="match status" value="1"/>
</dbReference>
<dbReference type="Pfam" id="PF09431">
    <property type="entry name" value="SPIN90_LRD"/>
    <property type="match status" value="1"/>
</dbReference>
<gene>
    <name evidence="3" type="primary">LDB17</name>
    <name evidence="3" type="ORF">IWW36_005569</name>
</gene>
<dbReference type="AlphaFoldDB" id="A0A9W8LWY3"/>
<feature type="compositionally biased region" description="Low complexity" evidence="1">
    <location>
        <begin position="463"/>
        <end position="480"/>
    </location>
</feature>
<dbReference type="Proteomes" id="UP001139887">
    <property type="component" value="Unassembled WGS sequence"/>
</dbReference>
<protein>
    <submittedName>
        <fullName evidence="3">Pre-rRNA processing</fullName>
    </submittedName>
</protein>
<dbReference type="PANTHER" id="PTHR13357">
    <property type="entry name" value="SH3 ADAPTER PROTEIN SPIN90 NCK INTERACTING PROTEIN WITH SH3 DOMAIN"/>
    <property type="match status" value="1"/>
</dbReference>
<evidence type="ECO:0000313" key="3">
    <source>
        <dbReference type="EMBL" id="KAJ2843424.1"/>
    </source>
</evidence>
<evidence type="ECO:0000256" key="1">
    <source>
        <dbReference type="SAM" id="MobiDB-lite"/>
    </source>
</evidence>
<dbReference type="EMBL" id="JANBUW010001421">
    <property type="protein sequence ID" value="KAJ2843424.1"/>
    <property type="molecule type" value="Genomic_DNA"/>
</dbReference>
<evidence type="ECO:0000259" key="2">
    <source>
        <dbReference type="Pfam" id="PF09431"/>
    </source>
</evidence>